<proteinExistence type="inferred from homology"/>
<dbReference type="Gene3D" id="2.40.50.140">
    <property type="entry name" value="Nucleic acid-binding proteins"/>
    <property type="match status" value="1"/>
</dbReference>
<reference evidence="7 8" key="1">
    <citation type="submission" date="2017-06" db="EMBL/GenBank/DDBJ databases">
        <title>Global population genomics of the pathogenic fungus Cryptococcus neoformans var. grubii.</title>
        <authorList>
            <person name="Cuomo C."/>
            <person name="Litvintseva A."/>
            <person name="Chen Y."/>
            <person name="Young S."/>
            <person name="Zeng Q."/>
            <person name="Chapman S."/>
            <person name="Gujja S."/>
            <person name="Saif S."/>
            <person name="Birren B."/>
        </authorList>
    </citation>
    <scope>NUCLEOTIDE SEQUENCE [LARGE SCALE GENOMIC DNA]</scope>
    <source>
        <strain evidence="7 8">Tu259-1</strain>
    </source>
</reference>
<accession>A0A854QGX5</accession>
<dbReference type="GO" id="GO:0005634">
    <property type="term" value="C:nucleus"/>
    <property type="evidence" value="ECO:0007669"/>
    <property type="project" value="TreeGrafter"/>
</dbReference>
<keyword evidence="2" id="KW-0436">Ligase</keyword>
<dbReference type="AlphaFoldDB" id="A0A854QGX5"/>
<gene>
    <name evidence="7" type="ORF">C361_03815</name>
</gene>
<evidence type="ECO:0000256" key="4">
    <source>
        <dbReference type="ARBA" id="ARBA00022840"/>
    </source>
</evidence>
<dbReference type="Gene3D" id="3.30.470.30">
    <property type="entry name" value="DNA ligase/mRNA capping enzyme"/>
    <property type="match status" value="1"/>
</dbReference>
<dbReference type="GO" id="GO:0003910">
    <property type="term" value="F:DNA ligase (ATP) activity"/>
    <property type="evidence" value="ECO:0007669"/>
    <property type="project" value="InterPro"/>
</dbReference>
<dbReference type="PROSITE" id="PS50160">
    <property type="entry name" value="DNA_LIGASE_A3"/>
    <property type="match status" value="1"/>
</dbReference>
<dbReference type="InterPro" id="IPR012308">
    <property type="entry name" value="DNA_ligase_ATP-dep_N"/>
</dbReference>
<sequence>MSDMDILFESFAKLIYRFGNPPKSPVTNGPYSPDKIFTSWLNHLKKPFPIHTGKHLFRLLFPHIGSRRRYGLKEQNLAQELSKILGSKTLNQWDSVRWDDTGDAGTGCLGHEIEVLAKNRSIPGNNNRSLLTISELDTLLDELAASSSFSQLSQLPDAPRPIKRILTILYCDWKLSPYALSVLTQIILRDLRPLKDPIPCLPIRNPTSLLRIKTNNSPSQLSLKDAMMCWDRRMWDLYNGGYGNVDLCADVLERNPLLDPSKNNGPIIGVNVAIPKCKKGRSLRDAMKEFSGTRYAAPSKAIWAETKYDGYRLQIHVEVQSPYPRITIFSKSTRDSTQDRLNTHAIICHALSLPVDPNLPIHRLLPQRIKSTTFYPQLKAQKSVILEAEVVPFNENSREGDRGPGIEEFWWLGHAGVSAGAMNWAYSGKNLPSISGRHLCLIFFDILHIDGQGLLNHTYEERRKLLEDIIMVIPGFSQLAESTKISLQRGPEYALGELEAIFKRSNNLREEGLVLKAAESTYINTRWQWVKLKKDYIPNLGDCIDLVLLGAGWDIDRARELRVDTSVFTTFYVGVLTNAERVKSRCETPHFDILFRVSYGCSRDELEVYNENIRLGRWKNKPFDKDDVLKRRLIGLSWTYSLQRGMTPPSVLFEKPMCVEVMGAGFQKLPASELYELRWPRLQKIYEPRERQWTEALSALSLISTAHSSLGYKCIPASSSGQNSPRFQDSIDVAWRSASHLNIADIPDLPSPSPKSHGQKRSKSEADLTGCRVKDEPLTPRPSPLHRSAGDREEVVKREYTEMASKRLWDAMAKGEGIIRGSGTEISPVGYPQAAAATAAIVDRSIPSKRRRLSASTGLSLATTSSKEKVQSVEIQDLTVLTTAAGQSTGESLAKTLSKTSGIVTTTIAQRKAKNPNVQRWGKPFSLKSRIKLAMRQARKVS</sequence>
<dbReference type="SUPFAM" id="SSF56091">
    <property type="entry name" value="DNA ligase/mRNA capping enzyme, catalytic domain"/>
    <property type="match status" value="1"/>
</dbReference>
<evidence type="ECO:0000256" key="3">
    <source>
        <dbReference type="ARBA" id="ARBA00022741"/>
    </source>
</evidence>
<evidence type="ECO:0000256" key="1">
    <source>
        <dbReference type="ARBA" id="ARBA00007572"/>
    </source>
</evidence>
<dbReference type="Proteomes" id="UP000199727">
    <property type="component" value="Unassembled WGS sequence"/>
</dbReference>
<dbReference type="GO" id="GO:1903461">
    <property type="term" value="P:Okazaki fragment processing involved in mitotic DNA replication"/>
    <property type="evidence" value="ECO:0007669"/>
    <property type="project" value="TreeGrafter"/>
</dbReference>
<keyword evidence="3" id="KW-0547">Nucleotide-binding</keyword>
<evidence type="ECO:0000256" key="5">
    <source>
        <dbReference type="SAM" id="MobiDB-lite"/>
    </source>
</evidence>
<comment type="caution">
    <text evidence="7">The sequence shown here is derived from an EMBL/GenBank/DDBJ whole genome shotgun (WGS) entry which is preliminary data.</text>
</comment>
<evidence type="ECO:0000256" key="2">
    <source>
        <dbReference type="ARBA" id="ARBA00022598"/>
    </source>
</evidence>
<dbReference type="Gene3D" id="1.10.3260.10">
    <property type="entry name" value="DNA ligase, ATP-dependent, N-terminal domain"/>
    <property type="match status" value="1"/>
</dbReference>
<dbReference type="OrthoDB" id="7482721at2759"/>
<evidence type="ECO:0000313" key="8">
    <source>
        <dbReference type="Proteomes" id="UP000199727"/>
    </source>
</evidence>
<dbReference type="GO" id="GO:0003677">
    <property type="term" value="F:DNA binding"/>
    <property type="evidence" value="ECO:0007669"/>
    <property type="project" value="InterPro"/>
</dbReference>
<dbReference type="GO" id="GO:0006281">
    <property type="term" value="P:DNA repair"/>
    <property type="evidence" value="ECO:0007669"/>
    <property type="project" value="InterPro"/>
</dbReference>
<feature type="domain" description="ATP-dependent DNA ligase family profile" evidence="6">
    <location>
        <begin position="439"/>
        <end position="551"/>
    </location>
</feature>
<feature type="region of interest" description="Disordered" evidence="5">
    <location>
        <begin position="744"/>
        <end position="792"/>
    </location>
</feature>
<dbReference type="PANTHER" id="PTHR45674">
    <property type="entry name" value="DNA LIGASE 1/3 FAMILY MEMBER"/>
    <property type="match status" value="1"/>
</dbReference>
<dbReference type="PANTHER" id="PTHR45674:SF12">
    <property type="entry name" value="ATP DEPENDENT DNA LIGASE DOMAIN-CONTAINING PROTEIN"/>
    <property type="match status" value="1"/>
</dbReference>
<feature type="compositionally biased region" description="Basic and acidic residues" evidence="5">
    <location>
        <begin position="762"/>
        <end position="778"/>
    </location>
</feature>
<dbReference type="GO" id="GO:0005524">
    <property type="term" value="F:ATP binding"/>
    <property type="evidence" value="ECO:0007669"/>
    <property type="project" value="UniProtKB-KW"/>
</dbReference>
<dbReference type="InterPro" id="IPR036599">
    <property type="entry name" value="DNA_ligase_N_sf"/>
</dbReference>
<dbReference type="InterPro" id="IPR016059">
    <property type="entry name" value="DNA_ligase_ATP-dep_CS"/>
</dbReference>
<evidence type="ECO:0000313" key="7">
    <source>
        <dbReference type="EMBL" id="OXG20836.1"/>
    </source>
</evidence>
<dbReference type="EMBL" id="AMKT01000044">
    <property type="protein sequence ID" value="OXG20836.1"/>
    <property type="molecule type" value="Genomic_DNA"/>
</dbReference>
<keyword evidence="4" id="KW-0067">ATP-binding</keyword>
<dbReference type="PROSITE" id="PS00333">
    <property type="entry name" value="DNA_LIGASE_A2"/>
    <property type="match status" value="1"/>
</dbReference>
<organism evidence="7 8">
    <name type="scientific">Cryptococcus neoformans Tu259-1</name>
    <dbReference type="NCBI Taxonomy" id="1230072"/>
    <lineage>
        <taxon>Eukaryota</taxon>
        <taxon>Fungi</taxon>
        <taxon>Dikarya</taxon>
        <taxon>Basidiomycota</taxon>
        <taxon>Agaricomycotina</taxon>
        <taxon>Tremellomycetes</taxon>
        <taxon>Tremellales</taxon>
        <taxon>Cryptococcaceae</taxon>
        <taxon>Cryptococcus</taxon>
        <taxon>Cryptococcus neoformans species complex</taxon>
    </lineage>
</organism>
<name>A0A854QGX5_CRYNE</name>
<protein>
    <recommendedName>
        <fullName evidence="6">ATP-dependent DNA ligase family profile domain-containing protein</fullName>
    </recommendedName>
</protein>
<dbReference type="GO" id="GO:0005739">
    <property type="term" value="C:mitochondrion"/>
    <property type="evidence" value="ECO:0007669"/>
    <property type="project" value="TreeGrafter"/>
</dbReference>
<dbReference type="Pfam" id="PF01068">
    <property type="entry name" value="DNA_ligase_A_M"/>
    <property type="match status" value="1"/>
</dbReference>
<dbReference type="GO" id="GO:0006310">
    <property type="term" value="P:DNA recombination"/>
    <property type="evidence" value="ECO:0007669"/>
    <property type="project" value="InterPro"/>
</dbReference>
<dbReference type="InterPro" id="IPR012310">
    <property type="entry name" value="DNA_ligase_ATP-dep_cent"/>
</dbReference>
<dbReference type="InterPro" id="IPR050191">
    <property type="entry name" value="ATP-dep_DNA_ligase"/>
</dbReference>
<dbReference type="Pfam" id="PF04675">
    <property type="entry name" value="DNA_ligase_A_N"/>
    <property type="match status" value="1"/>
</dbReference>
<comment type="similarity">
    <text evidence="1">Belongs to the ATP-dependent DNA ligase family.</text>
</comment>
<evidence type="ECO:0000259" key="6">
    <source>
        <dbReference type="PROSITE" id="PS50160"/>
    </source>
</evidence>
<dbReference type="InterPro" id="IPR012340">
    <property type="entry name" value="NA-bd_OB-fold"/>
</dbReference>